<dbReference type="EMBL" id="MU274903">
    <property type="protein sequence ID" value="KAI0092737.1"/>
    <property type="molecule type" value="Genomic_DNA"/>
</dbReference>
<sequence length="629" mass="69169">MRPVLSLLAAAVPALAGVHEVWWNVTYVEDANPDGLFSRRVIGVNGTWPPPILDLNSTDDILVHASNSLDEPLTIHHHGMFFNSTSWQDGAQGVSQCGIPTGQSWDYMVPVSTSGQSGTYWWHSHANGQYVDGLRSGVVIHPQKEKHQYDEEFTIILGDWYHNDHATLLKKFISVANPGGAEPVPNSALVYFAQGDKYLGPIEGTNPSPVTSAVGFNENATLPFQPGKTYRLRVINMSAFAMFYFWIDGHEMRIIEADGVDTEESSIDLIAITVAQRYSILVTARNDTSQNWAIHANMDTDMFDTVPATLNPNVTTSITYNKDAPLTDLGVIGIDDLHDVPDLDLVPIDVVPMLPAERTIELEVLFDTLDDGTNRAMFNHKTYNMPLVPTLFSAMTLGENATNEAVYGPYSFVLNHLEVVDLVVQNGDVGKHPFHLHGHSFQLVQRSTDYTSDDPTLNPPINETQTNPMRRDTVQVPSGEGVTLRFVANNPGAWIFHCHIEWHLQAGLAVTFIEAPLEAQARGSIPQVGFDQCAALGLPSKGNAVGRTEDILNLAGLPEGPFEQVLGWRPKGIGAMFGCVFTAVLGMLTVTWYSLGGHISEAEMEHEARLHQEAKAKKGKFFGLWKPKA</sequence>
<name>A0ACB8UEC8_9APHY</name>
<dbReference type="Proteomes" id="UP001055072">
    <property type="component" value="Unassembled WGS sequence"/>
</dbReference>
<reference evidence="1" key="1">
    <citation type="journal article" date="2021" name="Environ. Microbiol.">
        <title>Gene family expansions and transcriptome signatures uncover fungal adaptations to wood decay.</title>
        <authorList>
            <person name="Hage H."/>
            <person name="Miyauchi S."/>
            <person name="Viragh M."/>
            <person name="Drula E."/>
            <person name="Min B."/>
            <person name="Chaduli D."/>
            <person name="Navarro D."/>
            <person name="Favel A."/>
            <person name="Norest M."/>
            <person name="Lesage-Meessen L."/>
            <person name="Balint B."/>
            <person name="Merenyi Z."/>
            <person name="de Eugenio L."/>
            <person name="Morin E."/>
            <person name="Martinez A.T."/>
            <person name="Baldrian P."/>
            <person name="Stursova M."/>
            <person name="Martinez M.J."/>
            <person name="Novotny C."/>
            <person name="Magnuson J.K."/>
            <person name="Spatafora J.W."/>
            <person name="Maurice S."/>
            <person name="Pangilinan J."/>
            <person name="Andreopoulos W."/>
            <person name="LaButti K."/>
            <person name="Hundley H."/>
            <person name="Na H."/>
            <person name="Kuo A."/>
            <person name="Barry K."/>
            <person name="Lipzen A."/>
            <person name="Henrissat B."/>
            <person name="Riley R."/>
            <person name="Ahrendt S."/>
            <person name="Nagy L.G."/>
            <person name="Grigoriev I.V."/>
            <person name="Martin F."/>
            <person name="Rosso M.N."/>
        </authorList>
    </citation>
    <scope>NUCLEOTIDE SEQUENCE</scope>
    <source>
        <strain evidence="1">CBS 384.51</strain>
    </source>
</reference>
<proteinExistence type="predicted"/>
<gene>
    <name evidence="1" type="ORF">BDY19DRAFT_990432</name>
</gene>
<keyword evidence="2" id="KW-1185">Reference proteome</keyword>
<organism evidence="1 2">
    <name type="scientific">Irpex rosettiformis</name>
    <dbReference type="NCBI Taxonomy" id="378272"/>
    <lineage>
        <taxon>Eukaryota</taxon>
        <taxon>Fungi</taxon>
        <taxon>Dikarya</taxon>
        <taxon>Basidiomycota</taxon>
        <taxon>Agaricomycotina</taxon>
        <taxon>Agaricomycetes</taxon>
        <taxon>Polyporales</taxon>
        <taxon>Irpicaceae</taxon>
        <taxon>Irpex</taxon>
    </lineage>
</organism>
<evidence type="ECO:0000313" key="1">
    <source>
        <dbReference type="EMBL" id="KAI0092737.1"/>
    </source>
</evidence>
<comment type="caution">
    <text evidence="1">The sequence shown here is derived from an EMBL/GenBank/DDBJ whole genome shotgun (WGS) entry which is preliminary data.</text>
</comment>
<accession>A0ACB8UEC8</accession>
<protein>
    <submittedName>
        <fullName evidence="1">Fet3 protein</fullName>
    </submittedName>
</protein>
<evidence type="ECO:0000313" key="2">
    <source>
        <dbReference type="Proteomes" id="UP001055072"/>
    </source>
</evidence>